<dbReference type="AlphaFoldDB" id="A0A9P0ISF8"/>
<proteinExistence type="predicted"/>
<accession>A0A9P0ISF8</accession>
<feature type="signal peptide" evidence="2">
    <location>
        <begin position="1"/>
        <end position="22"/>
    </location>
</feature>
<name>A0A9P0ISF8_9DIPT</name>
<feature type="compositionally biased region" description="Basic and acidic residues" evidence="1">
    <location>
        <begin position="48"/>
        <end position="70"/>
    </location>
</feature>
<feature type="compositionally biased region" description="Low complexity" evidence="1">
    <location>
        <begin position="246"/>
        <end position="263"/>
    </location>
</feature>
<evidence type="ECO:0000256" key="1">
    <source>
        <dbReference type="SAM" id="MobiDB-lite"/>
    </source>
</evidence>
<protein>
    <submittedName>
        <fullName evidence="3">Uncharacterized protein</fullName>
    </submittedName>
</protein>
<feature type="compositionally biased region" description="Low complexity" evidence="1">
    <location>
        <begin position="279"/>
        <end position="297"/>
    </location>
</feature>
<dbReference type="EMBL" id="OU895877">
    <property type="protein sequence ID" value="CAH1711189.1"/>
    <property type="molecule type" value="Genomic_DNA"/>
</dbReference>
<evidence type="ECO:0000313" key="3">
    <source>
        <dbReference type="EMBL" id="CAH1711189.1"/>
    </source>
</evidence>
<sequence>MKVNYKTFFCVLLVIELYYVQSIDGKRSFGITGRRSKSKSPSVRRGQHGHEGDDHVPVPKPQTPERKKDVGWNTNSQHSTNTHHTAAQNHNPVAPPLGPQIPQTTRGLYGAQNAAPPPYGSHANYGHGPPPAYGAPPSYGSYGAPPSYGASMGHHSPFGQQPGMYGAGMGSPYMGGPSPMMGMPMMGSMPAYQNRGSSFGSGMMTNLFAGLAGYQLAKAFSGGSGHRDREIIIVDNRQVQSNNEGSITPQQPIPQQTPLSPSSVQSTDNHSVSTGHDLPQTQTSSIQTQSSTEIPQTPFLPASNEYNYWGLPQYGIPLYGYNLPNQIIDYYKVETFKPQ</sequence>
<keyword evidence="2" id="KW-0732">Signal</keyword>
<keyword evidence="4" id="KW-1185">Reference proteome</keyword>
<evidence type="ECO:0000313" key="4">
    <source>
        <dbReference type="Proteomes" id="UP001153620"/>
    </source>
</evidence>
<feature type="region of interest" description="Disordered" evidence="1">
    <location>
        <begin position="29"/>
        <end position="128"/>
    </location>
</feature>
<reference evidence="3" key="1">
    <citation type="submission" date="2022-01" db="EMBL/GenBank/DDBJ databases">
        <authorList>
            <person name="King R."/>
        </authorList>
    </citation>
    <scope>NUCLEOTIDE SEQUENCE</scope>
</reference>
<feature type="region of interest" description="Disordered" evidence="1">
    <location>
        <begin position="236"/>
        <end position="298"/>
    </location>
</feature>
<evidence type="ECO:0000256" key="2">
    <source>
        <dbReference type="SAM" id="SignalP"/>
    </source>
</evidence>
<dbReference type="Proteomes" id="UP001153620">
    <property type="component" value="Chromosome 1"/>
</dbReference>
<dbReference type="OrthoDB" id="239053at2759"/>
<gene>
    <name evidence="3" type="ORF">CHIRRI_LOCUS1977</name>
</gene>
<feature type="compositionally biased region" description="Polar residues" evidence="1">
    <location>
        <begin position="264"/>
        <end position="274"/>
    </location>
</feature>
<feature type="chain" id="PRO_5040221112" evidence="2">
    <location>
        <begin position="23"/>
        <end position="339"/>
    </location>
</feature>
<reference evidence="3" key="2">
    <citation type="submission" date="2022-10" db="EMBL/GenBank/DDBJ databases">
        <authorList>
            <consortium name="ENA_rothamsted_submissions"/>
            <consortium name="culmorum"/>
            <person name="King R."/>
        </authorList>
    </citation>
    <scope>NUCLEOTIDE SEQUENCE</scope>
</reference>
<feature type="compositionally biased region" description="Low complexity" evidence="1">
    <location>
        <begin position="73"/>
        <end position="91"/>
    </location>
</feature>
<organism evidence="3 4">
    <name type="scientific">Chironomus riparius</name>
    <dbReference type="NCBI Taxonomy" id="315576"/>
    <lineage>
        <taxon>Eukaryota</taxon>
        <taxon>Metazoa</taxon>
        <taxon>Ecdysozoa</taxon>
        <taxon>Arthropoda</taxon>
        <taxon>Hexapoda</taxon>
        <taxon>Insecta</taxon>
        <taxon>Pterygota</taxon>
        <taxon>Neoptera</taxon>
        <taxon>Endopterygota</taxon>
        <taxon>Diptera</taxon>
        <taxon>Nematocera</taxon>
        <taxon>Chironomoidea</taxon>
        <taxon>Chironomidae</taxon>
        <taxon>Chironominae</taxon>
        <taxon>Chironomus</taxon>
    </lineage>
</organism>